<feature type="compositionally biased region" description="Basic residues" evidence="1">
    <location>
        <begin position="15"/>
        <end position="28"/>
    </location>
</feature>
<evidence type="ECO:0000256" key="1">
    <source>
        <dbReference type="SAM" id="MobiDB-lite"/>
    </source>
</evidence>
<dbReference type="EMBL" id="JAVHNQ010000016">
    <property type="protein sequence ID" value="KAK6331230.1"/>
    <property type="molecule type" value="Genomic_DNA"/>
</dbReference>
<protein>
    <submittedName>
        <fullName evidence="2">Uncharacterized protein</fullName>
    </submittedName>
</protein>
<feature type="compositionally biased region" description="Acidic residues" evidence="1">
    <location>
        <begin position="543"/>
        <end position="556"/>
    </location>
</feature>
<dbReference type="Proteomes" id="UP001375240">
    <property type="component" value="Unassembled WGS sequence"/>
</dbReference>
<accession>A0AAV9U1T0</accession>
<organism evidence="2 3">
    <name type="scientific">Orbilia brochopaga</name>
    <dbReference type="NCBI Taxonomy" id="3140254"/>
    <lineage>
        <taxon>Eukaryota</taxon>
        <taxon>Fungi</taxon>
        <taxon>Dikarya</taxon>
        <taxon>Ascomycota</taxon>
        <taxon>Pezizomycotina</taxon>
        <taxon>Orbiliomycetes</taxon>
        <taxon>Orbiliales</taxon>
        <taxon>Orbiliaceae</taxon>
        <taxon>Orbilia</taxon>
    </lineage>
</organism>
<proteinExistence type="predicted"/>
<evidence type="ECO:0000313" key="3">
    <source>
        <dbReference type="Proteomes" id="UP001375240"/>
    </source>
</evidence>
<comment type="caution">
    <text evidence="2">The sequence shown here is derived from an EMBL/GenBank/DDBJ whole genome shotgun (WGS) entry which is preliminary data.</text>
</comment>
<gene>
    <name evidence="2" type="ORF">TWF696_003290</name>
</gene>
<sequence length="599" mass="65908">MSERAHLSPQAAHTLRQKTSRSKVRRKSITLPRAGTENIPFNANTRGPRTKLTNYKPGPKFDRANAYKPDPDWYIWPAHRKPADRRKNDQPRRPPLLVGDNMYPEFLEGELELKRGYYKRLVQEYSAELNVRPCWGSRIPRRKRDDADYLPDIIPVKETRWFPRPNPTYSVQEQERTDGIRFACLMPWNRASLHFHEHQAKALAYLQREGLWVDDIFPIAYLSGDIVDGSTSVGYWQPTVVICCPWPEQWYGVIIERAKQAFWPDALFLRAVMVRGRARNFYPEDGLVGVYCIDNGDYPEAREGADRKVGGDSSDHSKGGSVTGSYKAASIASAASAGAPVARNYRGYDGSANSSHYAASAASAGAPFNRNYGRYDGRVNNSYYAASAASAGAPVGRNYGGYDGGAYRNAGAYGGSISAPVSATATATGTIPDNCSCYECVNNGAYNGFGNAGHYGGAPAGGGVGYYNHAAYNPFFQGGGGGYGGYVDNRAYTGPVGGNPYHTEYVDVDTQHGYVGSTSHGGYVGNSADYGYVDNSEQQHEVDDSDGYEEGVDGDAYDPYANEEPYTRPRRATADEYVWWSSSTSSTSEVYDFKTSKSW</sequence>
<feature type="region of interest" description="Disordered" evidence="1">
    <location>
        <begin position="537"/>
        <end position="572"/>
    </location>
</feature>
<name>A0AAV9U1T0_9PEZI</name>
<feature type="compositionally biased region" description="Polar residues" evidence="1">
    <location>
        <begin position="39"/>
        <end position="53"/>
    </location>
</feature>
<dbReference type="AlphaFoldDB" id="A0AAV9U1T0"/>
<keyword evidence="3" id="KW-1185">Reference proteome</keyword>
<evidence type="ECO:0000313" key="2">
    <source>
        <dbReference type="EMBL" id="KAK6331230.1"/>
    </source>
</evidence>
<reference evidence="2 3" key="1">
    <citation type="submission" date="2019-10" db="EMBL/GenBank/DDBJ databases">
        <authorList>
            <person name="Palmer J.M."/>
        </authorList>
    </citation>
    <scope>NUCLEOTIDE SEQUENCE [LARGE SCALE GENOMIC DNA]</scope>
    <source>
        <strain evidence="2 3">TWF696</strain>
    </source>
</reference>
<feature type="region of interest" description="Disordered" evidence="1">
    <location>
        <begin position="1"/>
        <end position="64"/>
    </location>
</feature>